<evidence type="ECO:0000313" key="5">
    <source>
        <dbReference type="Proteomes" id="UP000541444"/>
    </source>
</evidence>
<evidence type="ECO:0000256" key="1">
    <source>
        <dbReference type="ARBA" id="ARBA00022741"/>
    </source>
</evidence>
<dbReference type="AlphaFoldDB" id="A0A7J7P786"/>
<dbReference type="SMART" id="SM00382">
    <property type="entry name" value="AAA"/>
    <property type="match status" value="1"/>
</dbReference>
<keyword evidence="5" id="KW-1185">Reference proteome</keyword>
<dbReference type="GO" id="GO:0016887">
    <property type="term" value="F:ATP hydrolysis activity"/>
    <property type="evidence" value="ECO:0007669"/>
    <property type="project" value="InterPro"/>
</dbReference>
<evidence type="ECO:0000313" key="4">
    <source>
        <dbReference type="EMBL" id="KAF6175210.1"/>
    </source>
</evidence>
<dbReference type="GO" id="GO:0005524">
    <property type="term" value="F:ATP binding"/>
    <property type="evidence" value="ECO:0007669"/>
    <property type="project" value="UniProtKB-KW"/>
</dbReference>
<comment type="caution">
    <text evidence="4">The sequence shown here is derived from an EMBL/GenBank/DDBJ whole genome shotgun (WGS) entry which is preliminary data.</text>
</comment>
<dbReference type="InterPro" id="IPR027417">
    <property type="entry name" value="P-loop_NTPase"/>
</dbReference>
<dbReference type="EMBL" id="JACGCM010000207">
    <property type="protein sequence ID" value="KAF6175210.1"/>
    <property type="molecule type" value="Genomic_DNA"/>
</dbReference>
<dbReference type="InterPro" id="IPR058680">
    <property type="entry name" value="NBD_SMAX1-like"/>
</dbReference>
<dbReference type="InterPro" id="IPR019489">
    <property type="entry name" value="Clp_ATPase_C"/>
</dbReference>
<dbReference type="InterPro" id="IPR050130">
    <property type="entry name" value="ClpA_ClpB"/>
</dbReference>
<dbReference type="Proteomes" id="UP000541444">
    <property type="component" value="Unassembled WGS sequence"/>
</dbReference>
<dbReference type="OrthoDB" id="47330at2759"/>
<dbReference type="Pfam" id="PF23569">
    <property type="entry name" value="NBD_SMAX1"/>
    <property type="match status" value="1"/>
</dbReference>
<dbReference type="Pfam" id="PF07724">
    <property type="entry name" value="AAA_2"/>
    <property type="match status" value="2"/>
</dbReference>
<dbReference type="InterPro" id="IPR003959">
    <property type="entry name" value="ATPase_AAA_core"/>
</dbReference>
<evidence type="ECO:0000259" key="3">
    <source>
        <dbReference type="SMART" id="SM00382"/>
    </source>
</evidence>
<dbReference type="Pfam" id="PF10431">
    <property type="entry name" value="ClpB_D2-small"/>
    <property type="match status" value="1"/>
</dbReference>
<dbReference type="PANTHER" id="PTHR11638:SF18">
    <property type="entry name" value="HEAT SHOCK PROTEIN 104"/>
    <property type="match status" value="1"/>
</dbReference>
<dbReference type="InterPro" id="IPR003593">
    <property type="entry name" value="AAA+_ATPase"/>
</dbReference>
<keyword evidence="2" id="KW-0067">ATP-binding</keyword>
<evidence type="ECO:0000256" key="2">
    <source>
        <dbReference type="ARBA" id="ARBA00022840"/>
    </source>
</evidence>
<name>A0A7J7P786_9MAGN</name>
<dbReference type="GO" id="GO:0005737">
    <property type="term" value="C:cytoplasm"/>
    <property type="evidence" value="ECO:0007669"/>
    <property type="project" value="TreeGrafter"/>
</dbReference>
<gene>
    <name evidence="4" type="ORF">GIB67_015895</name>
</gene>
<dbReference type="SUPFAM" id="SSF52540">
    <property type="entry name" value="P-loop containing nucleoside triphosphate hydrolases"/>
    <property type="match status" value="2"/>
</dbReference>
<keyword evidence="1" id="KW-0547">Nucleotide-binding</keyword>
<dbReference type="GO" id="GO:0034605">
    <property type="term" value="P:cellular response to heat"/>
    <property type="evidence" value="ECO:0007669"/>
    <property type="project" value="TreeGrafter"/>
</dbReference>
<proteinExistence type="predicted"/>
<protein>
    <recommendedName>
        <fullName evidence="3">AAA+ ATPase domain-containing protein</fullName>
    </recommendedName>
</protein>
<reference evidence="4 5" key="1">
    <citation type="journal article" date="2020" name="IScience">
        <title>Genome Sequencing of the Endangered Kingdonia uniflora (Circaeasteraceae, Ranunculales) Reveals Potential Mechanisms of Evolutionary Specialization.</title>
        <authorList>
            <person name="Sun Y."/>
            <person name="Deng T."/>
            <person name="Zhang A."/>
            <person name="Moore M.J."/>
            <person name="Landis J.B."/>
            <person name="Lin N."/>
            <person name="Zhang H."/>
            <person name="Zhang X."/>
            <person name="Huang J."/>
            <person name="Zhang X."/>
            <person name="Sun H."/>
            <person name="Wang H."/>
        </authorList>
    </citation>
    <scope>NUCLEOTIDE SEQUENCE [LARGE SCALE GENOMIC DNA]</scope>
    <source>
        <strain evidence="4">TB1705</strain>
        <tissue evidence="4">Leaf</tissue>
    </source>
</reference>
<dbReference type="PANTHER" id="PTHR11638">
    <property type="entry name" value="ATP-DEPENDENT CLP PROTEASE"/>
    <property type="match status" value="1"/>
</dbReference>
<feature type="domain" description="AAA+ ATPase" evidence="3">
    <location>
        <begin position="33"/>
        <end position="277"/>
    </location>
</feature>
<sequence>MVTTLLNTPRCFDPVVDRDKEIKRIIGILLKKTKNNSVLIGAPGVGKITVIEGFAQRIKRGDIPRNLLRVRLVALNMSALVAGFKMRGSFEERFKNVLDEVKNSQGTVILLIDELYMLHVLEKKDRASNARCLKVGSIFDNLRDKLQPLMMKNQEEIDENRKQKEKLRQSYSWEYKNSKPYAILEVEAASTDENLMLRETVGPEQIAEVLKKILVGQDDVVKGISEAVLKSRMRLGRQQQPTGSFHFLGLTGVGKTTLDKALAEELFDDKNLIVRFDMLEYMEEYLVSRLIGVSPVLDDGRLTNGYGRTIDFTDTVIIMTSNFGAQHLLAKRFLPTLTNRLRKSPKDLAMVEVRKHFHPELLNRIDEIVTLYWQSYDPLYGARPIRRWLEKKVVTQLSKMILNKEIHENTTVFTLRRIWKAKILCTELKAW</sequence>
<organism evidence="4 5">
    <name type="scientific">Kingdonia uniflora</name>
    <dbReference type="NCBI Taxonomy" id="39325"/>
    <lineage>
        <taxon>Eukaryota</taxon>
        <taxon>Viridiplantae</taxon>
        <taxon>Streptophyta</taxon>
        <taxon>Embryophyta</taxon>
        <taxon>Tracheophyta</taxon>
        <taxon>Spermatophyta</taxon>
        <taxon>Magnoliopsida</taxon>
        <taxon>Ranunculales</taxon>
        <taxon>Circaeasteraceae</taxon>
        <taxon>Kingdonia</taxon>
    </lineage>
</organism>
<dbReference type="Gene3D" id="3.40.50.300">
    <property type="entry name" value="P-loop containing nucleotide triphosphate hydrolases"/>
    <property type="match status" value="3"/>
</dbReference>
<dbReference type="CDD" id="cd00009">
    <property type="entry name" value="AAA"/>
    <property type="match status" value="1"/>
</dbReference>
<accession>A0A7J7P786</accession>